<dbReference type="PROSITE" id="PS50902">
    <property type="entry name" value="FLAVODOXIN_LIKE"/>
    <property type="match status" value="1"/>
</dbReference>
<comment type="caution">
    <text evidence="3">The sequence shown here is derived from an EMBL/GenBank/DDBJ whole genome shotgun (WGS) entry which is preliminary data.</text>
</comment>
<evidence type="ECO:0000259" key="2">
    <source>
        <dbReference type="PROSITE" id="PS50902"/>
    </source>
</evidence>
<keyword evidence="4" id="KW-1185">Reference proteome</keyword>
<dbReference type="PROSITE" id="PS00201">
    <property type="entry name" value="FLAVODOXIN"/>
    <property type="match status" value="1"/>
</dbReference>
<reference evidence="4" key="1">
    <citation type="journal article" date="2019" name="Int. J. Syst. Evol. Microbiol.">
        <title>The Global Catalogue of Microorganisms (GCM) 10K type strain sequencing project: providing services to taxonomists for standard genome sequencing and annotation.</title>
        <authorList>
            <consortium name="The Broad Institute Genomics Platform"/>
            <consortium name="The Broad Institute Genome Sequencing Center for Infectious Disease"/>
            <person name="Wu L."/>
            <person name="Ma J."/>
        </authorList>
    </citation>
    <scope>NUCLEOTIDE SEQUENCE [LARGE SCALE GENOMIC DNA]</scope>
    <source>
        <strain evidence="4">JCM 32206</strain>
    </source>
</reference>
<feature type="region of interest" description="Disordered" evidence="1">
    <location>
        <begin position="151"/>
        <end position="172"/>
    </location>
</feature>
<dbReference type="InterPro" id="IPR029039">
    <property type="entry name" value="Flavoprotein-like_sf"/>
</dbReference>
<proteinExistence type="predicted"/>
<dbReference type="EMBL" id="BAABFB010000072">
    <property type="protein sequence ID" value="GAA4488441.1"/>
    <property type="molecule type" value="Genomic_DNA"/>
</dbReference>
<feature type="domain" description="Flavodoxin-like" evidence="2">
    <location>
        <begin position="3"/>
        <end position="169"/>
    </location>
</feature>
<feature type="compositionally biased region" description="Basic and acidic residues" evidence="1">
    <location>
        <begin position="68"/>
        <end position="79"/>
    </location>
</feature>
<evidence type="ECO:0000313" key="4">
    <source>
        <dbReference type="Proteomes" id="UP001501183"/>
    </source>
</evidence>
<evidence type="ECO:0000313" key="3">
    <source>
        <dbReference type="EMBL" id="GAA4488441.1"/>
    </source>
</evidence>
<gene>
    <name evidence="3" type="ORF">GCM10023094_48330</name>
</gene>
<evidence type="ECO:0000256" key="1">
    <source>
        <dbReference type="SAM" id="MobiDB-lite"/>
    </source>
</evidence>
<feature type="compositionally biased region" description="Basic and acidic residues" evidence="1">
    <location>
        <begin position="151"/>
        <end position="163"/>
    </location>
</feature>
<sequence>MRTLVVYESMFGSTRLVAEAIARGVADAGAVQVLPVSHAGEADLAGYDLVVVGGPTHVHGMSRPSSRRGAEQTAERPGAEETLEPDATDTGVREWLSALPPIHGRAAAFDTRRHAPALLTGRASKGIGKRLRQRGYDLVAESESFLVDKQSRLEPGEEARAEQWGRALAGSR</sequence>
<dbReference type="SUPFAM" id="SSF52218">
    <property type="entry name" value="Flavoproteins"/>
    <property type="match status" value="1"/>
</dbReference>
<dbReference type="InterPro" id="IPR008254">
    <property type="entry name" value="Flavodoxin/NO_synth"/>
</dbReference>
<feature type="region of interest" description="Disordered" evidence="1">
    <location>
        <begin position="58"/>
        <end position="90"/>
    </location>
</feature>
<protein>
    <submittedName>
        <fullName evidence="3">Flavodoxin family protein</fullName>
    </submittedName>
</protein>
<dbReference type="Pfam" id="PF12724">
    <property type="entry name" value="Flavodoxin_5"/>
    <property type="match status" value="1"/>
</dbReference>
<dbReference type="Proteomes" id="UP001501183">
    <property type="component" value="Unassembled WGS sequence"/>
</dbReference>
<accession>A0ABP8PLD9</accession>
<dbReference type="InterPro" id="IPR026816">
    <property type="entry name" value="Flavodoxin_dom"/>
</dbReference>
<dbReference type="InterPro" id="IPR001226">
    <property type="entry name" value="Flavodoxin_CS"/>
</dbReference>
<dbReference type="RefSeq" id="WP_345351553.1">
    <property type="nucleotide sequence ID" value="NZ_BAABFB010000072.1"/>
</dbReference>
<dbReference type="Gene3D" id="3.40.50.360">
    <property type="match status" value="1"/>
</dbReference>
<organism evidence="3 4">
    <name type="scientific">Rhodococcus olei</name>
    <dbReference type="NCBI Taxonomy" id="2161675"/>
    <lineage>
        <taxon>Bacteria</taxon>
        <taxon>Bacillati</taxon>
        <taxon>Actinomycetota</taxon>
        <taxon>Actinomycetes</taxon>
        <taxon>Mycobacteriales</taxon>
        <taxon>Nocardiaceae</taxon>
        <taxon>Rhodococcus</taxon>
    </lineage>
</organism>
<name>A0ABP8PLD9_9NOCA</name>